<feature type="domain" description="CusB-like beta-barrel" evidence="5">
    <location>
        <begin position="264"/>
        <end position="334"/>
    </location>
</feature>
<dbReference type="Proteomes" id="UP001350748">
    <property type="component" value="Unassembled WGS sequence"/>
</dbReference>
<feature type="compositionally biased region" description="Low complexity" evidence="3">
    <location>
        <begin position="1"/>
        <end position="16"/>
    </location>
</feature>
<feature type="transmembrane region" description="Helical" evidence="4">
    <location>
        <begin position="45"/>
        <end position="61"/>
    </location>
</feature>
<keyword evidence="4" id="KW-0472">Membrane</keyword>
<feature type="region of interest" description="Disordered" evidence="3">
    <location>
        <begin position="1"/>
        <end position="23"/>
    </location>
</feature>
<accession>A0ABU7XHQ7</accession>
<dbReference type="Gene3D" id="2.40.50.100">
    <property type="match status" value="1"/>
</dbReference>
<dbReference type="PANTHER" id="PTHR30469">
    <property type="entry name" value="MULTIDRUG RESISTANCE PROTEIN MDTA"/>
    <property type="match status" value="1"/>
</dbReference>
<comment type="caution">
    <text evidence="7">The sequence shown here is derived from an EMBL/GenBank/DDBJ whole genome shotgun (WGS) entry which is preliminary data.</text>
</comment>
<keyword evidence="8" id="KW-1185">Reference proteome</keyword>
<keyword evidence="4" id="KW-1133">Transmembrane helix</keyword>
<gene>
    <name evidence="7" type="ORF">V3H18_08855</name>
</gene>
<protein>
    <submittedName>
        <fullName evidence="7">Efflux RND transporter periplasmic adaptor subunit</fullName>
    </submittedName>
</protein>
<evidence type="ECO:0000313" key="7">
    <source>
        <dbReference type="EMBL" id="MEF3366640.1"/>
    </source>
</evidence>
<evidence type="ECO:0000256" key="2">
    <source>
        <dbReference type="SAM" id="Coils"/>
    </source>
</evidence>
<evidence type="ECO:0000256" key="3">
    <source>
        <dbReference type="SAM" id="MobiDB-lite"/>
    </source>
</evidence>
<name>A0ABU7XHQ7_9HYPH</name>
<dbReference type="Gene3D" id="2.40.30.170">
    <property type="match status" value="1"/>
</dbReference>
<dbReference type="EMBL" id="JAZHYN010000021">
    <property type="protein sequence ID" value="MEF3366640.1"/>
    <property type="molecule type" value="Genomic_DNA"/>
</dbReference>
<feature type="coiled-coil region" evidence="2">
    <location>
        <begin position="179"/>
        <end position="211"/>
    </location>
</feature>
<feature type="domain" description="CzcB-like barrel-sandwich hybrid" evidence="6">
    <location>
        <begin position="109"/>
        <end position="242"/>
    </location>
</feature>
<dbReference type="Pfam" id="PF25973">
    <property type="entry name" value="BSH_CzcB"/>
    <property type="match status" value="1"/>
</dbReference>
<dbReference type="Gene3D" id="1.10.287.470">
    <property type="entry name" value="Helix hairpin bin"/>
    <property type="match status" value="1"/>
</dbReference>
<reference evidence="7 8" key="1">
    <citation type="submission" date="2024-02" db="EMBL/GenBank/DDBJ databases">
        <authorList>
            <person name="Grouzdev D."/>
        </authorList>
    </citation>
    <scope>NUCLEOTIDE SEQUENCE [LARGE SCALE GENOMIC DNA]</scope>
    <source>
        <strain evidence="7 8">9N</strain>
    </source>
</reference>
<dbReference type="Gene3D" id="2.40.420.20">
    <property type="match status" value="1"/>
</dbReference>
<dbReference type="InterPro" id="IPR006143">
    <property type="entry name" value="RND_pump_MFP"/>
</dbReference>
<evidence type="ECO:0000256" key="1">
    <source>
        <dbReference type="ARBA" id="ARBA00009477"/>
    </source>
</evidence>
<dbReference type="InterPro" id="IPR058647">
    <property type="entry name" value="BSH_CzcB-like"/>
</dbReference>
<dbReference type="Pfam" id="PF25954">
    <property type="entry name" value="Beta-barrel_RND_2"/>
    <property type="match status" value="1"/>
</dbReference>
<dbReference type="SUPFAM" id="SSF111369">
    <property type="entry name" value="HlyD-like secretion proteins"/>
    <property type="match status" value="1"/>
</dbReference>
<proteinExistence type="inferred from homology"/>
<dbReference type="PANTHER" id="PTHR30469:SF37">
    <property type="entry name" value="RAGD PROTEIN"/>
    <property type="match status" value="1"/>
</dbReference>
<evidence type="ECO:0000259" key="6">
    <source>
        <dbReference type="Pfam" id="PF25973"/>
    </source>
</evidence>
<dbReference type="NCBIfam" id="TIGR01730">
    <property type="entry name" value="RND_mfp"/>
    <property type="match status" value="1"/>
</dbReference>
<dbReference type="RefSeq" id="WP_332081661.1">
    <property type="nucleotide sequence ID" value="NZ_JAZHYN010000021.1"/>
</dbReference>
<comment type="similarity">
    <text evidence="1">Belongs to the membrane fusion protein (MFP) (TC 8.A.1) family.</text>
</comment>
<evidence type="ECO:0000313" key="8">
    <source>
        <dbReference type="Proteomes" id="UP001350748"/>
    </source>
</evidence>
<sequence>MQRFSSCRASTRSSTSERLKRTRPSMTTDLLRYVSPDFQEKRTRYAVALAMVVLLGLVFYARQREADAIREETLANAVPTVSITTAKPGAPTETITLPGNVEAWFQAPIYGQVSGYVKMWYKDYGAQVKKGDVLAEINTPALDAQYSQAKAALEAERAKYNLSVVTAERWTALRKSHAVSEQEISVQEANMKAEKAQLEAAEHNVNNFAAQLQFKTIVAPYDGVVTARNINVGDYINKDGNISDKSAVTNLFSVADIHQLRLFISVPEAFAHILKPGLTADITVPQFPNRHFTAKFLTVANGFDPTTRTAVTEFTIDNDDRILWPGSYAAVRLTVPLEENTLTIPSSALVFQEKGAQVAVVTSESRIHFNPVHINRILDGVMEINSGVSRSDRIVNNPSAALLEGDQVRIVTSAPGYEIDPADLN</sequence>
<keyword evidence="4" id="KW-0812">Transmembrane</keyword>
<evidence type="ECO:0000259" key="5">
    <source>
        <dbReference type="Pfam" id="PF25954"/>
    </source>
</evidence>
<organism evidence="7 8">
    <name type="scientific">Methylocystis borbori</name>
    <dbReference type="NCBI Taxonomy" id="3118750"/>
    <lineage>
        <taxon>Bacteria</taxon>
        <taxon>Pseudomonadati</taxon>
        <taxon>Pseudomonadota</taxon>
        <taxon>Alphaproteobacteria</taxon>
        <taxon>Hyphomicrobiales</taxon>
        <taxon>Methylocystaceae</taxon>
        <taxon>Methylocystis</taxon>
    </lineage>
</organism>
<keyword evidence="2" id="KW-0175">Coiled coil</keyword>
<dbReference type="InterPro" id="IPR058792">
    <property type="entry name" value="Beta-barrel_RND_2"/>
</dbReference>
<evidence type="ECO:0000256" key="4">
    <source>
        <dbReference type="SAM" id="Phobius"/>
    </source>
</evidence>